<comment type="caution">
    <text evidence="3">The sequence shown here is derived from an EMBL/GenBank/DDBJ whole genome shotgun (WGS) entry which is preliminary data.</text>
</comment>
<dbReference type="PANTHER" id="PTHR10039">
    <property type="entry name" value="AMELOGENIN"/>
    <property type="match status" value="1"/>
</dbReference>
<accession>A0A4Y7SVB2</accession>
<dbReference type="SUPFAM" id="SSF81901">
    <property type="entry name" value="HCP-like"/>
    <property type="match status" value="1"/>
</dbReference>
<protein>
    <recommendedName>
        <fullName evidence="2">Nephrocystin 3-like N-terminal domain-containing protein</fullName>
    </recommendedName>
</protein>
<dbReference type="SUPFAM" id="SSF52540">
    <property type="entry name" value="P-loop containing nucleoside triphosphate hydrolases"/>
    <property type="match status" value="1"/>
</dbReference>
<dbReference type="InterPro" id="IPR011990">
    <property type="entry name" value="TPR-like_helical_dom_sf"/>
</dbReference>
<proteinExistence type="predicted"/>
<gene>
    <name evidence="3" type="ORF">FA13DRAFT_1636880</name>
</gene>
<reference evidence="3 4" key="1">
    <citation type="journal article" date="2019" name="Nat. Ecol. Evol.">
        <title>Megaphylogeny resolves global patterns of mushroom evolution.</title>
        <authorList>
            <person name="Varga T."/>
            <person name="Krizsan K."/>
            <person name="Foldi C."/>
            <person name="Dima B."/>
            <person name="Sanchez-Garcia M."/>
            <person name="Sanchez-Ramirez S."/>
            <person name="Szollosi G.J."/>
            <person name="Szarkandi J.G."/>
            <person name="Papp V."/>
            <person name="Albert L."/>
            <person name="Andreopoulos W."/>
            <person name="Angelini C."/>
            <person name="Antonin V."/>
            <person name="Barry K.W."/>
            <person name="Bougher N.L."/>
            <person name="Buchanan P."/>
            <person name="Buyck B."/>
            <person name="Bense V."/>
            <person name="Catcheside P."/>
            <person name="Chovatia M."/>
            <person name="Cooper J."/>
            <person name="Damon W."/>
            <person name="Desjardin D."/>
            <person name="Finy P."/>
            <person name="Geml J."/>
            <person name="Haridas S."/>
            <person name="Hughes K."/>
            <person name="Justo A."/>
            <person name="Karasinski D."/>
            <person name="Kautmanova I."/>
            <person name="Kiss B."/>
            <person name="Kocsube S."/>
            <person name="Kotiranta H."/>
            <person name="LaButti K.M."/>
            <person name="Lechner B.E."/>
            <person name="Liimatainen K."/>
            <person name="Lipzen A."/>
            <person name="Lukacs Z."/>
            <person name="Mihaltcheva S."/>
            <person name="Morgado L.N."/>
            <person name="Niskanen T."/>
            <person name="Noordeloos M.E."/>
            <person name="Ohm R.A."/>
            <person name="Ortiz-Santana B."/>
            <person name="Ovrebo C."/>
            <person name="Racz N."/>
            <person name="Riley R."/>
            <person name="Savchenko A."/>
            <person name="Shiryaev A."/>
            <person name="Soop K."/>
            <person name="Spirin V."/>
            <person name="Szebenyi C."/>
            <person name="Tomsovsky M."/>
            <person name="Tulloss R.E."/>
            <person name="Uehling J."/>
            <person name="Grigoriev I.V."/>
            <person name="Vagvolgyi C."/>
            <person name="Papp T."/>
            <person name="Martin F.M."/>
            <person name="Miettinen O."/>
            <person name="Hibbett D.S."/>
            <person name="Nagy L.G."/>
        </authorList>
    </citation>
    <scope>NUCLEOTIDE SEQUENCE [LARGE SCALE GENOMIC DNA]</scope>
    <source>
        <strain evidence="3 4">FP101781</strain>
    </source>
</reference>
<dbReference type="AlphaFoldDB" id="A0A4Y7SVB2"/>
<dbReference type="Pfam" id="PF24883">
    <property type="entry name" value="NPHP3_N"/>
    <property type="match status" value="1"/>
</dbReference>
<dbReference type="InterPro" id="IPR027417">
    <property type="entry name" value="P-loop_NTPase"/>
</dbReference>
<dbReference type="OrthoDB" id="3261813at2759"/>
<keyword evidence="4" id="KW-1185">Reference proteome</keyword>
<dbReference type="Gene3D" id="1.25.40.10">
    <property type="entry name" value="Tetratricopeptide repeat domain"/>
    <property type="match status" value="2"/>
</dbReference>
<evidence type="ECO:0000313" key="4">
    <source>
        <dbReference type="Proteomes" id="UP000298030"/>
    </source>
</evidence>
<dbReference type="InterPro" id="IPR056884">
    <property type="entry name" value="NPHP3-like_N"/>
</dbReference>
<evidence type="ECO:0000256" key="1">
    <source>
        <dbReference type="ARBA" id="ARBA00022737"/>
    </source>
</evidence>
<dbReference type="SUPFAM" id="SSF48452">
    <property type="entry name" value="TPR-like"/>
    <property type="match status" value="1"/>
</dbReference>
<name>A0A4Y7SVB2_COPMI</name>
<feature type="non-terminal residue" evidence="3">
    <location>
        <position position="1"/>
    </location>
</feature>
<dbReference type="Proteomes" id="UP000298030">
    <property type="component" value="Unassembled WGS sequence"/>
</dbReference>
<dbReference type="STRING" id="71717.A0A4Y7SVB2"/>
<keyword evidence="1" id="KW-0677">Repeat</keyword>
<dbReference type="Gene3D" id="3.40.50.300">
    <property type="entry name" value="P-loop containing nucleotide triphosphate hydrolases"/>
    <property type="match status" value="1"/>
</dbReference>
<organism evidence="3 4">
    <name type="scientific">Coprinellus micaceus</name>
    <name type="common">Glistening ink-cap mushroom</name>
    <name type="synonym">Coprinus micaceus</name>
    <dbReference type="NCBI Taxonomy" id="71717"/>
    <lineage>
        <taxon>Eukaryota</taxon>
        <taxon>Fungi</taxon>
        <taxon>Dikarya</taxon>
        <taxon>Basidiomycota</taxon>
        <taxon>Agaricomycotina</taxon>
        <taxon>Agaricomycetes</taxon>
        <taxon>Agaricomycetidae</taxon>
        <taxon>Agaricales</taxon>
        <taxon>Agaricineae</taxon>
        <taxon>Psathyrellaceae</taxon>
        <taxon>Coprinellus</taxon>
    </lineage>
</organism>
<sequence>DALLWDTLPRQRDLSGQHSEYLDGSREDTAQNVLRWAKEPAGALALFIYGPAGLGKSTLARHLSHRLHADGRLAASVSLNGIPANARGPESVVKLISREIGEMHPEAIPAIIEAIKLCKGAPLEDHWERFLKDVVCSLKFSDPLIVLFDAIDEWESYGSLIKALPRLSSSASSLRFILLGRLDPRERGFDDTLIRPLIRLYPLPPVSINTMERYFNHQFSGVRWESGRRPFMSQTTRLAELANGLFIWASIVCSLLKKRLSVSSPNQTLEAILQSQQKLGENESLAGLYFQALMWLFPDSVSQKLAQKYLAATLVLQQPLPIAEFSSLVDLPSHAAEEIQGALTALQIRRPADKEGSRLIHPAGDLFHLSLLEYLQSKSESYGTPFSVSAFDAHSQLAEACLRKFPRLRPQSASVTCIHLSAQDEYVVKYLATHIYKGTPSVKPGASAEWEQTSHHGILQENGVVGLHCWGSLLLELEMLGSCMKEEEYAEHEAGRLMRDVAAALGRGSLRSLQIPWLEVAVRLQPEDPTIWTDLGWAYYRAGEHSKNQDTVEKAVLAHQNASDIVEKSGGPDRASALFSLATSLHVRFRLIGNTQDLYRSISLHREALGMRPVGHEHHATSLVNLAVSLTSLWKITDSTNDLDEIVLLEREALGLHPPGHRHRVSSLRNLADTLHSRFQKTESIADLNEGILLSREALATYPRGHADRVLILRSLAISLQSRFETTAFIGDLDEAVQLHRQALDQCPIGHADRVAGLQSLAASLHSRFQVTTHTANLDEDILLSREVLELRPPGHAGRVPALRSLAFSLRSRFQTTASLIDLDESVFLYRKALELVTPGHAERSSLLNSLAWNLTFRYEAQGIIEDLEESISLGRESLALLPDGHPNRCFTLDSLAKSLHFKPEHLDEALQLSRESVSLTPPGHSEYCQHLISLASILLRRHESSGSVEELLEATSLSQEASSKCPPHHPLCSKLISLQDGLAKAQCSPSSQP</sequence>
<dbReference type="PANTHER" id="PTHR10039:SF14">
    <property type="entry name" value="NACHT DOMAIN-CONTAINING PROTEIN"/>
    <property type="match status" value="1"/>
</dbReference>
<feature type="domain" description="Nephrocystin 3-like N-terminal" evidence="2">
    <location>
        <begin position="32"/>
        <end position="181"/>
    </location>
</feature>
<evidence type="ECO:0000313" key="3">
    <source>
        <dbReference type="EMBL" id="TEB25807.1"/>
    </source>
</evidence>
<evidence type="ECO:0000259" key="2">
    <source>
        <dbReference type="Pfam" id="PF24883"/>
    </source>
</evidence>
<dbReference type="EMBL" id="QPFP01000053">
    <property type="protein sequence ID" value="TEB25807.1"/>
    <property type="molecule type" value="Genomic_DNA"/>
</dbReference>